<dbReference type="InterPro" id="IPR011763">
    <property type="entry name" value="COA_CT_C"/>
</dbReference>
<comment type="subunit">
    <text evidence="10">Acetyl-CoA carboxylase is a heterohexamer composed of biotin carboxyl carrier protein (AccB), biotin carboxylase (AccC) and two subunits each of ACCase subunit alpha (AccA) and ACCase subunit beta (AccD).</text>
</comment>
<evidence type="ECO:0000256" key="3">
    <source>
        <dbReference type="ARBA" id="ARBA00022679"/>
    </source>
</evidence>
<evidence type="ECO:0000313" key="12">
    <source>
        <dbReference type="EMBL" id="TLD69616.1"/>
    </source>
</evidence>
<dbReference type="UniPathway" id="UPA00655">
    <property type="reaction ID" value="UER00711"/>
</dbReference>
<keyword evidence="4 10" id="KW-0547">Nucleotide-binding</keyword>
<dbReference type="GO" id="GO:0006633">
    <property type="term" value="P:fatty acid biosynthetic process"/>
    <property type="evidence" value="ECO:0007669"/>
    <property type="project" value="UniProtKB-KW"/>
</dbReference>
<comment type="caution">
    <text evidence="12">The sequence shown here is derived from an EMBL/GenBank/DDBJ whole genome shotgun (WGS) entry which is preliminary data.</text>
</comment>
<keyword evidence="7 10" id="KW-0443">Lipid metabolism</keyword>
<feature type="domain" description="CoA carboxyltransferase C-terminal" evidence="11">
    <location>
        <begin position="39"/>
        <end position="293"/>
    </location>
</feature>
<sequence>MKQILDFEKPLVKAREELEELRRKQALKNTGRVTASITELEQRIMKLQSTTYAGLTPWQRVQIARHTSRPYMLDYAKLAFDEFVEIHGDRHIGDDNAMPGGFATIGGRKVVLIGHQKGRDTKENLLRNFGSAHPEGYRKALRLMRMAEKFKLPVIALIDTPGAYPGIGAEERNIAEAIAFNLREMMTLRTRMISVVIGEGGSGGALGIGVTDRILMMENAYYSVISPEGCAAILWKHRQHAPEAAQALKLSAQDLSELGIIDGVIPEPTGGAHHDHHQAAESLKNGLLKVLEDLDAVADDQLLEQRYQKFRAYGQFTEGAV</sequence>
<dbReference type="Proteomes" id="UP000306196">
    <property type="component" value="Unassembled WGS sequence"/>
</dbReference>
<evidence type="ECO:0000313" key="13">
    <source>
        <dbReference type="Proteomes" id="UP000306196"/>
    </source>
</evidence>
<keyword evidence="3 10" id="KW-0808">Transferase</keyword>
<evidence type="ECO:0000256" key="1">
    <source>
        <dbReference type="ARBA" id="ARBA00004956"/>
    </source>
</evidence>
<evidence type="ECO:0000256" key="4">
    <source>
        <dbReference type="ARBA" id="ARBA00022741"/>
    </source>
</evidence>
<reference evidence="12 13" key="1">
    <citation type="submission" date="2019-05" db="EMBL/GenBank/DDBJ databases">
        <title>Verrucobacter flavum gen. nov., sp. nov. a new member of the family Verrucomicrobiaceae.</title>
        <authorList>
            <person name="Szuroczki S."/>
            <person name="Abbaszade G."/>
            <person name="Szabo A."/>
            <person name="Felfoldi T."/>
            <person name="Schumann P."/>
            <person name="Boka K."/>
            <person name="Keki Z."/>
            <person name="Toumi M."/>
            <person name="Toth E."/>
        </authorList>
    </citation>
    <scope>NUCLEOTIDE SEQUENCE [LARGE SCALE GENOMIC DNA]</scope>
    <source>
        <strain evidence="12 13">MG-N-17</strain>
    </source>
</reference>
<evidence type="ECO:0000256" key="7">
    <source>
        <dbReference type="ARBA" id="ARBA00023098"/>
    </source>
</evidence>
<comment type="similarity">
    <text evidence="10">Belongs to the AccA family.</text>
</comment>
<protein>
    <recommendedName>
        <fullName evidence="10">Acetyl-coenzyme A carboxylase carboxyl transferase subunit alpha</fullName>
        <shortName evidence="10">ACCase subunit alpha</shortName>
        <shortName evidence="10">Acetyl-CoA carboxylase carboxyltransferase subunit alpha</shortName>
        <ecNumber evidence="10">2.1.3.15</ecNumber>
    </recommendedName>
</protein>
<dbReference type="PROSITE" id="PS50989">
    <property type="entry name" value="COA_CT_CTER"/>
    <property type="match status" value="1"/>
</dbReference>
<name>A0A5R8KBD9_9BACT</name>
<dbReference type="HAMAP" id="MF_00823">
    <property type="entry name" value="AcetylCoA_CT_alpha"/>
    <property type="match status" value="1"/>
</dbReference>
<keyword evidence="5 10" id="KW-0276">Fatty acid metabolism</keyword>
<dbReference type="NCBIfam" id="TIGR00513">
    <property type="entry name" value="accA"/>
    <property type="match status" value="1"/>
</dbReference>
<keyword evidence="13" id="KW-1185">Reference proteome</keyword>
<dbReference type="PANTHER" id="PTHR42853">
    <property type="entry name" value="ACETYL-COENZYME A CARBOXYLASE CARBOXYL TRANSFERASE SUBUNIT ALPHA"/>
    <property type="match status" value="1"/>
</dbReference>
<comment type="catalytic activity">
    <reaction evidence="9 10">
        <text>N(6)-carboxybiotinyl-L-lysyl-[protein] + acetyl-CoA = N(6)-biotinyl-L-lysyl-[protein] + malonyl-CoA</text>
        <dbReference type="Rhea" id="RHEA:54728"/>
        <dbReference type="Rhea" id="RHEA-COMP:10505"/>
        <dbReference type="Rhea" id="RHEA-COMP:10506"/>
        <dbReference type="ChEBI" id="CHEBI:57288"/>
        <dbReference type="ChEBI" id="CHEBI:57384"/>
        <dbReference type="ChEBI" id="CHEBI:83144"/>
        <dbReference type="ChEBI" id="CHEBI:83145"/>
        <dbReference type="EC" id="2.1.3.15"/>
    </reaction>
</comment>
<dbReference type="GO" id="GO:2001295">
    <property type="term" value="P:malonyl-CoA biosynthetic process"/>
    <property type="evidence" value="ECO:0007669"/>
    <property type="project" value="UniProtKB-UniRule"/>
</dbReference>
<keyword evidence="6 10" id="KW-0067">ATP-binding</keyword>
<keyword evidence="12" id="KW-0436">Ligase</keyword>
<dbReference type="EC" id="2.1.3.15" evidence="10"/>
<keyword evidence="10" id="KW-0963">Cytoplasm</keyword>
<dbReference type="SUPFAM" id="SSF52096">
    <property type="entry name" value="ClpP/crotonase"/>
    <property type="match status" value="1"/>
</dbReference>
<dbReference type="Gene3D" id="3.90.226.10">
    <property type="entry name" value="2-enoyl-CoA Hydratase, Chain A, domain 1"/>
    <property type="match status" value="1"/>
</dbReference>
<evidence type="ECO:0000256" key="6">
    <source>
        <dbReference type="ARBA" id="ARBA00022840"/>
    </source>
</evidence>
<accession>A0A5R8KBD9</accession>
<evidence type="ECO:0000256" key="9">
    <source>
        <dbReference type="ARBA" id="ARBA00049152"/>
    </source>
</evidence>
<dbReference type="RefSeq" id="WP_138087444.1">
    <property type="nucleotide sequence ID" value="NZ_VAUV01000012.1"/>
</dbReference>
<proteinExistence type="inferred from homology"/>
<evidence type="ECO:0000259" key="11">
    <source>
        <dbReference type="PROSITE" id="PS50989"/>
    </source>
</evidence>
<organism evidence="12 13">
    <name type="scientific">Phragmitibacter flavus</name>
    <dbReference type="NCBI Taxonomy" id="2576071"/>
    <lineage>
        <taxon>Bacteria</taxon>
        <taxon>Pseudomonadati</taxon>
        <taxon>Verrucomicrobiota</taxon>
        <taxon>Verrucomicrobiia</taxon>
        <taxon>Verrucomicrobiales</taxon>
        <taxon>Verrucomicrobiaceae</taxon>
        <taxon>Phragmitibacter</taxon>
    </lineage>
</organism>
<dbReference type="OrthoDB" id="9808023at2"/>
<dbReference type="AlphaFoldDB" id="A0A5R8KBD9"/>
<dbReference type="InterPro" id="IPR029045">
    <property type="entry name" value="ClpP/crotonase-like_dom_sf"/>
</dbReference>
<dbReference type="PRINTS" id="PR01069">
    <property type="entry name" value="ACCCTRFRASEA"/>
</dbReference>
<dbReference type="NCBIfam" id="NF004344">
    <property type="entry name" value="PRK05724.1"/>
    <property type="match status" value="1"/>
</dbReference>
<evidence type="ECO:0000256" key="10">
    <source>
        <dbReference type="HAMAP-Rule" id="MF_00823"/>
    </source>
</evidence>
<dbReference type="EMBL" id="VAUV01000012">
    <property type="protein sequence ID" value="TLD69616.1"/>
    <property type="molecule type" value="Genomic_DNA"/>
</dbReference>
<dbReference type="PANTHER" id="PTHR42853:SF3">
    <property type="entry name" value="ACETYL-COENZYME A CARBOXYLASE CARBOXYL TRANSFERASE SUBUNIT ALPHA, CHLOROPLASTIC"/>
    <property type="match status" value="1"/>
</dbReference>
<comment type="pathway">
    <text evidence="1 10">Lipid metabolism; malonyl-CoA biosynthesis; malonyl-CoA from acetyl-CoA: step 1/1.</text>
</comment>
<evidence type="ECO:0000256" key="8">
    <source>
        <dbReference type="ARBA" id="ARBA00023160"/>
    </source>
</evidence>
<dbReference type="NCBIfam" id="NF041504">
    <property type="entry name" value="AccA_sub"/>
    <property type="match status" value="1"/>
</dbReference>
<dbReference type="GO" id="GO:0016743">
    <property type="term" value="F:carboxyl- or carbamoyltransferase activity"/>
    <property type="evidence" value="ECO:0007669"/>
    <property type="project" value="UniProtKB-UniRule"/>
</dbReference>
<evidence type="ECO:0000256" key="2">
    <source>
        <dbReference type="ARBA" id="ARBA00022516"/>
    </source>
</evidence>
<gene>
    <name evidence="10" type="primary">accA</name>
    <name evidence="12" type="ORF">FEM03_16800</name>
</gene>
<dbReference type="GO" id="GO:0005524">
    <property type="term" value="F:ATP binding"/>
    <property type="evidence" value="ECO:0007669"/>
    <property type="project" value="UniProtKB-KW"/>
</dbReference>
<comment type="subcellular location">
    <subcellularLocation>
        <location evidence="10">Cytoplasm</location>
    </subcellularLocation>
</comment>
<dbReference type="GO" id="GO:0009317">
    <property type="term" value="C:acetyl-CoA carboxylase complex"/>
    <property type="evidence" value="ECO:0007669"/>
    <property type="project" value="InterPro"/>
</dbReference>
<keyword evidence="8 10" id="KW-0275">Fatty acid biosynthesis</keyword>
<comment type="function">
    <text evidence="10">Component of the acetyl coenzyme A carboxylase (ACC) complex. First, biotin carboxylase catalyzes the carboxylation of biotin on its carrier protein (BCCP) and then the CO(2) group is transferred by the carboxyltransferase to acetyl-CoA to form malonyl-CoA.</text>
</comment>
<dbReference type="InterPro" id="IPR001095">
    <property type="entry name" value="Acetyl_CoA_COase_a_su"/>
</dbReference>
<evidence type="ECO:0000256" key="5">
    <source>
        <dbReference type="ARBA" id="ARBA00022832"/>
    </source>
</evidence>
<keyword evidence="2 10" id="KW-0444">Lipid biosynthesis</keyword>
<dbReference type="GO" id="GO:0003989">
    <property type="term" value="F:acetyl-CoA carboxylase activity"/>
    <property type="evidence" value="ECO:0007669"/>
    <property type="project" value="InterPro"/>
</dbReference>
<dbReference type="Pfam" id="PF03255">
    <property type="entry name" value="ACCA"/>
    <property type="match status" value="1"/>
</dbReference>